<evidence type="ECO:0000256" key="4">
    <source>
        <dbReference type="ARBA" id="ARBA00022741"/>
    </source>
</evidence>
<evidence type="ECO:0000256" key="11">
    <source>
        <dbReference type="RuleBase" id="RU004136"/>
    </source>
</evidence>
<dbReference type="GO" id="GO:0008766">
    <property type="term" value="F:UDP-N-acetylmuramoylalanyl-D-glutamyl-2,6-diaminopimelate-D-alanyl-D-alanine ligase activity"/>
    <property type="evidence" value="ECO:0007669"/>
    <property type="project" value="RHEA"/>
</dbReference>
<dbReference type="Gene3D" id="3.40.1190.10">
    <property type="entry name" value="Mur-like, catalytic domain"/>
    <property type="match status" value="1"/>
</dbReference>
<dbReference type="Proteomes" id="UP000075806">
    <property type="component" value="Unassembled WGS sequence"/>
</dbReference>
<keyword evidence="9 10" id="KW-0961">Cell wall biogenesis/degradation</keyword>
<dbReference type="PANTHER" id="PTHR43024:SF1">
    <property type="entry name" value="UDP-N-ACETYLMURAMOYL-TRIPEPTIDE--D-ALANYL-D-ALANINE LIGASE"/>
    <property type="match status" value="1"/>
</dbReference>
<keyword evidence="3 10" id="KW-0132">Cell division</keyword>
<evidence type="ECO:0000256" key="3">
    <source>
        <dbReference type="ARBA" id="ARBA00022618"/>
    </source>
</evidence>
<dbReference type="GO" id="GO:0008360">
    <property type="term" value="P:regulation of cell shape"/>
    <property type="evidence" value="ECO:0007669"/>
    <property type="project" value="UniProtKB-KW"/>
</dbReference>
<dbReference type="AlphaFoldDB" id="A0A161QB90"/>
<keyword evidence="5 10" id="KW-0067">ATP-binding</keyword>
<dbReference type="GO" id="GO:0005737">
    <property type="term" value="C:cytoplasm"/>
    <property type="evidence" value="ECO:0007669"/>
    <property type="project" value="UniProtKB-SubCell"/>
</dbReference>
<evidence type="ECO:0000256" key="2">
    <source>
        <dbReference type="ARBA" id="ARBA00022598"/>
    </source>
</evidence>
<dbReference type="Pfam" id="PF02875">
    <property type="entry name" value="Mur_ligase_C"/>
    <property type="match status" value="1"/>
</dbReference>
<reference evidence="14" key="1">
    <citation type="submission" date="2016-02" db="EMBL/GenBank/DDBJ databases">
        <title>Genome sequence of Bacillus trypoxylicola KCTC 13244(T).</title>
        <authorList>
            <person name="Jeong H."/>
            <person name="Park S.-H."/>
            <person name="Choi S.-K."/>
        </authorList>
    </citation>
    <scope>NUCLEOTIDE SEQUENCE [LARGE SCALE GENOMIC DNA]</scope>
    <source>
        <strain evidence="14">KCTC 13244</strain>
    </source>
</reference>
<evidence type="ECO:0000256" key="7">
    <source>
        <dbReference type="ARBA" id="ARBA00022984"/>
    </source>
</evidence>
<evidence type="ECO:0000313" key="14">
    <source>
        <dbReference type="EMBL" id="KYG35177.1"/>
    </source>
</evidence>
<dbReference type="InterPro" id="IPR004101">
    <property type="entry name" value="Mur_ligase_C"/>
</dbReference>
<dbReference type="PANTHER" id="PTHR43024">
    <property type="entry name" value="UDP-N-ACETYLMURAMOYL-TRIPEPTIDE--D-ALANYL-D-ALANINE LIGASE"/>
    <property type="match status" value="1"/>
</dbReference>
<evidence type="ECO:0000256" key="1">
    <source>
        <dbReference type="ARBA" id="ARBA00022490"/>
    </source>
</evidence>
<keyword evidence="2 10" id="KW-0436">Ligase</keyword>
<dbReference type="InterPro" id="IPR036565">
    <property type="entry name" value="Mur-like_cat_sf"/>
</dbReference>
<dbReference type="NCBIfam" id="TIGR01143">
    <property type="entry name" value="murF"/>
    <property type="match status" value="1"/>
</dbReference>
<evidence type="ECO:0000256" key="8">
    <source>
        <dbReference type="ARBA" id="ARBA00023306"/>
    </source>
</evidence>
<dbReference type="GO" id="GO:0047480">
    <property type="term" value="F:UDP-N-acetylmuramoyl-tripeptide-D-alanyl-D-alanine ligase activity"/>
    <property type="evidence" value="ECO:0007669"/>
    <property type="project" value="UniProtKB-UniRule"/>
</dbReference>
<protein>
    <recommendedName>
        <fullName evidence="10 11">UDP-N-acetylmuramoyl-tripeptide--D-alanyl-D-alanine ligase</fullName>
        <ecNumber evidence="10 11">6.3.2.10</ecNumber>
    </recommendedName>
    <alternativeName>
        <fullName evidence="10">D-alanyl-D-alanine-adding enzyme</fullName>
    </alternativeName>
</protein>
<comment type="caution">
    <text evidence="14">The sequence shown here is derived from an EMBL/GenBank/DDBJ whole genome shotgun (WGS) entry which is preliminary data.</text>
</comment>
<comment type="subcellular location">
    <subcellularLocation>
        <location evidence="10 11">Cytoplasm</location>
    </subcellularLocation>
</comment>
<dbReference type="GO" id="GO:0009252">
    <property type="term" value="P:peptidoglycan biosynthetic process"/>
    <property type="evidence" value="ECO:0007669"/>
    <property type="project" value="UniProtKB-UniRule"/>
</dbReference>
<dbReference type="GO" id="GO:0051301">
    <property type="term" value="P:cell division"/>
    <property type="evidence" value="ECO:0007669"/>
    <property type="project" value="UniProtKB-KW"/>
</dbReference>
<evidence type="ECO:0000256" key="10">
    <source>
        <dbReference type="HAMAP-Rule" id="MF_02019"/>
    </source>
</evidence>
<evidence type="ECO:0000256" key="9">
    <source>
        <dbReference type="ARBA" id="ARBA00023316"/>
    </source>
</evidence>
<gene>
    <name evidence="10" type="primary">murF</name>
    <name evidence="14" type="ORF">AZF04_02235</name>
</gene>
<dbReference type="InterPro" id="IPR013221">
    <property type="entry name" value="Mur_ligase_cen"/>
</dbReference>
<dbReference type="GO" id="GO:0005524">
    <property type="term" value="F:ATP binding"/>
    <property type="evidence" value="ECO:0007669"/>
    <property type="project" value="UniProtKB-UniRule"/>
</dbReference>
<feature type="binding site" evidence="10">
    <location>
        <begin position="110"/>
        <end position="116"/>
    </location>
    <ligand>
        <name>ATP</name>
        <dbReference type="ChEBI" id="CHEBI:30616"/>
    </ligand>
</feature>
<keyword evidence="8 10" id="KW-0131">Cell cycle</keyword>
<dbReference type="InterPro" id="IPR036615">
    <property type="entry name" value="Mur_ligase_C_dom_sf"/>
</dbReference>
<dbReference type="GO" id="GO:0071555">
    <property type="term" value="P:cell wall organization"/>
    <property type="evidence" value="ECO:0007669"/>
    <property type="project" value="UniProtKB-KW"/>
</dbReference>
<dbReference type="HAMAP" id="MF_02019">
    <property type="entry name" value="MurF"/>
    <property type="match status" value="1"/>
</dbReference>
<dbReference type="RefSeq" id="WP_061947372.1">
    <property type="nucleotide sequence ID" value="NZ_LTAO01000001.1"/>
</dbReference>
<dbReference type="SUPFAM" id="SSF53244">
    <property type="entry name" value="MurD-like peptide ligases, peptide-binding domain"/>
    <property type="match status" value="1"/>
</dbReference>
<keyword evidence="15" id="KW-1185">Reference proteome</keyword>
<sequence length="454" mass="50249">MLTSDLISASSTLSRSIGTQKFSSVAFDTRILKKGALYIPLVAARNGHSFIRDAINKGAIGALWNINESVPADIPESFQLYFVEDTLISFQQMAKTYRDLVNPIVVAVTGSNGKTTTKDILESLLSIHGETFKTEGNFNNHIGLPMTILSMPSNCQYLILEMGMSAFGEIELLSNIAKPNLAVVTNIGESHMEFLGSREGIAKAKMEITSGLLDSGRVYLDGDEKLLNPYYSNKVVKIGVEKTNDYVISKIEPKLDGFHFFLGEEPFKLSLLGRHNVKNASICIALVTELGFDHKQIQAGLSRVSLTGMRLEKSIGANGEWVINDAYNASPTSMIAAIETIKDIPDKSKKIVVLGDIFELGEQEELLHRQVASSLVAPITDILLVGEKAKWIYDEWFQNHRIDSINVEYFSTKEEAESSIASKVNNQTVILFKASRGMELEQLINQYQQNRKEG</sequence>
<comment type="catalytic activity">
    <reaction evidence="10 11">
        <text>D-alanyl-D-alanine + UDP-N-acetyl-alpha-D-muramoyl-L-alanyl-gamma-D-glutamyl-meso-2,6-diaminopimelate + ATP = UDP-N-acetyl-alpha-D-muramoyl-L-alanyl-gamma-D-glutamyl-meso-2,6-diaminopimeloyl-D-alanyl-D-alanine + ADP + phosphate + H(+)</text>
        <dbReference type="Rhea" id="RHEA:28374"/>
        <dbReference type="ChEBI" id="CHEBI:15378"/>
        <dbReference type="ChEBI" id="CHEBI:30616"/>
        <dbReference type="ChEBI" id="CHEBI:43474"/>
        <dbReference type="ChEBI" id="CHEBI:57822"/>
        <dbReference type="ChEBI" id="CHEBI:61386"/>
        <dbReference type="ChEBI" id="CHEBI:83905"/>
        <dbReference type="ChEBI" id="CHEBI:456216"/>
        <dbReference type="EC" id="6.3.2.10"/>
    </reaction>
</comment>
<proteinExistence type="inferred from homology"/>
<feature type="domain" description="Mur ligase central" evidence="13">
    <location>
        <begin position="108"/>
        <end position="286"/>
    </location>
</feature>
<dbReference type="EMBL" id="LTAO01000001">
    <property type="protein sequence ID" value="KYG35177.1"/>
    <property type="molecule type" value="Genomic_DNA"/>
</dbReference>
<keyword evidence="6 10" id="KW-0133">Cell shape</keyword>
<accession>A0A161QB90</accession>
<dbReference type="InterPro" id="IPR005863">
    <property type="entry name" value="UDP-N-AcMur_synth"/>
</dbReference>
<dbReference type="InterPro" id="IPR035911">
    <property type="entry name" value="MurE/MurF_N"/>
</dbReference>
<comment type="function">
    <text evidence="10 11">Involved in cell wall formation. Catalyzes the final step in the synthesis of UDP-N-acetylmuramoyl-pentapeptide, the precursor of murein.</text>
</comment>
<dbReference type="UniPathway" id="UPA00219"/>
<evidence type="ECO:0000259" key="13">
    <source>
        <dbReference type="Pfam" id="PF08245"/>
    </source>
</evidence>
<name>A0A161QB90_9BACI</name>
<evidence type="ECO:0000256" key="6">
    <source>
        <dbReference type="ARBA" id="ARBA00022960"/>
    </source>
</evidence>
<dbReference type="SUPFAM" id="SSF63418">
    <property type="entry name" value="MurE/MurF N-terminal domain"/>
    <property type="match status" value="1"/>
</dbReference>
<organism evidence="14 15">
    <name type="scientific">Alkalihalobacillus trypoxylicola</name>
    <dbReference type="NCBI Taxonomy" id="519424"/>
    <lineage>
        <taxon>Bacteria</taxon>
        <taxon>Bacillati</taxon>
        <taxon>Bacillota</taxon>
        <taxon>Bacilli</taxon>
        <taxon>Bacillales</taxon>
        <taxon>Bacillaceae</taxon>
        <taxon>Alkalihalobacillus</taxon>
    </lineage>
</organism>
<keyword evidence="1 10" id="KW-0963">Cytoplasm</keyword>
<dbReference type="EC" id="6.3.2.10" evidence="10 11"/>
<dbReference type="SUPFAM" id="SSF53623">
    <property type="entry name" value="MurD-like peptide ligases, catalytic domain"/>
    <property type="match status" value="1"/>
</dbReference>
<dbReference type="STRING" id="519424.AZF04_02235"/>
<dbReference type="Gene3D" id="3.90.190.20">
    <property type="entry name" value="Mur ligase, C-terminal domain"/>
    <property type="match status" value="1"/>
</dbReference>
<comment type="pathway">
    <text evidence="10 11">Cell wall biogenesis; peptidoglycan biosynthesis.</text>
</comment>
<keyword evidence="4 10" id="KW-0547">Nucleotide-binding</keyword>
<keyword evidence="7 10" id="KW-0573">Peptidoglycan synthesis</keyword>
<dbReference type="Pfam" id="PF08245">
    <property type="entry name" value="Mur_ligase_M"/>
    <property type="match status" value="1"/>
</dbReference>
<dbReference type="InterPro" id="IPR051046">
    <property type="entry name" value="MurCDEF_CellWall_CoF430Synth"/>
</dbReference>
<dbReference type="Gene3D" id="3.40.1390.10">
    <property type="entry name" value="MurE/MurF, N-terminal domain"/>
    <property type="match status" value="1"/>
</dbReference>
<evidence type="ECO:0000313" key="15">
    <source>
        <dbReference type="Proteomes" id="UP000075806"/>
    </source>
</evidence>
<feature type="domain" description="Mur ligase C-terminal" evidence="12">
    <location>
        <begin position="310"/>
        <end position="436"/>
    </location>
</feature>
<evidence type="ECO:0000259" key="12">
    <source>
        <dbReference type="Pfam" id="PF02875"/>
    </source>
</evidence>
<comment type="similarity">
    <text evidence="10">Belongs to the MurCDEF family. MurF subfamily.</text>
</comment>
<evidence type="ECO:0000256" key="5">
    <source>
        <dbReference type="ARBA" id="ARBA00022840"/>
    </source>
</evidence>